<evidence type="ECO:0000313" key="4">
    <source>
        <dbReference type="Proteomes" id="UP001499854"/>
    </source>
</evidence>
<keyword evidence="4" id="KW-1185">Reference proteome</keyword>
<keyword evidence="2" id="KW-1133">Transmembrane helix</keyword>
<reference evidence="3 4" key="1">
    <citation type="journal article" date="2019" name="Int. J. Syst. Evol. Microbiol.">
        <title>The Global Catalogue of Microorganisms (GCM) 10K type strain sequencing project: providing services to taxonomists for standard genome sequencing and annotation.</title>
        <authorList>
            <consortium name="The Broad Institute Genomics Platform"/>
            <consortium name="The Broad Institute Genome Sequencing Center for Infectious Disease"/>
            <person name="Wu L."/>
            <person name="Ma J."/>
        </authorList>
    </citation>
    <scope>NUCLEOTIDE SEQUENCE [LARGE SCALE GENOMIC DNA]</scope>
    <source>
        <strain evidence="3 4">JCM 16013</strain>
    </source>
</reference>
<feature type="compositionally biased region" description="Gly residues" evidence="1">
    <location>
        <begin position="772"/>
        <end position="798"/>
    </location>
</feature>
<gene>
    <name evidence="3" type="ORF">GCM10009838_32360</name>
</gene>
<name>A0ABN2RKM8_9ACTN</name>
<dbReference type="Gene3D" id="3.40.190.10">
    <property type="entry name" value="Periplasmic binding protein-like II"/>
    <property type="match status" value="2"/>
</dbReference>
<proteinExistence type="predicted"/>
<feature type="transmembrane region" description="Helical" evidence="2">
    <location>
        <begin position="14"/>
        <end position="35"/>
    </location>
</feature>
<dbReference type="RefSeq" id="WP_344657841.1">
    <property type="nucleotide sequence ID" value="NZ_BAAAQM010000016.1"/>
</dbReference>
<keyword evidence="2" id="KW-0812">Transmembrane</keyword>
<sequence>MSPRGAGAGRRRGLIAYCAAVLAWTVSFMTALVLLPPGAHTTAVAHADATSVTVAGPEQWDPASGQYGARGTVTVSQTQNLVDQVVHVSWTGFTTSSTSFVSWDDSVSERLTFYPVIVYECRGKDPKITDCYGSTHYNQDPARGFKQAQADPSAPDYPTNAGIAVTHGDHAGSVDLEVYTASQAPTLGCDATHQCSIVVEPDYGGDALGYDTADGSPDCTDHSLDADGGFNQANVQSFTQVDAADDFQAGEYCAWTHRTVVPISFAPVPAACAAGATDVAGEGTPMLDRALTQWVVGSCLAGNNPVTVNDASGLTEPQARGDFLKGAPGADLAFTSLPADPAASAARPYTYVPVGSNGIAIAFFVDDPVTHLPITRMKLNARLVAKLLTQSYDLEHVQGLKSDTPSVAGNPICLYNDPEFLALNPTDGAFTWPVCPGLDAPNTLPIVMGGKTDMVRELTTWIMSDPDARAFLSGTPDPSGMRVDGFYKTSAYPYPIDGFIPQDSSGPPVDPTTGLPYDPAGDRRDYGSLKSFEWSPIQSGLDDVLRHLLRATATCSGPVLINGVHPKCAGLHLGNRGVIAIMDTGRASAFSLPTASLLNAAGNYVAPGAPSMTAAVADYVTDAKTGTQSLPWGVAGTDYAKDANAYPLTVPAYAMAPTSGVSAAKANNIANFLSAVTDNRSGQLPGTTPGELAPGYVPNSAKQAVQAGAAIAAIRPKAAPGSGSTVTVTATGPVPTGGVTGTPTTSGSVVVTPVTVVSNGKTTIYRVTSTIGGNGNGSGDTGGAAGTGPGTTGNGGSTSKGVAGAPSGGSTRSLSGSTTPAAAAVGAAAPDTAGPARFVLPTLLVIGVVLVAAGPAGLLLSAPGGTGARIRALTSRPRPTRRFGK</sequence>
<organism evidence="3 4">
    <name type="scientific">Catenulispora subtropica</name>
    <dbReference type="NCBI Taxonomy" id="450798"/>
    <lineage>
        <taxon>Bacteria</taxon>
        <taxon>Bacillati</taxon>
        <taxon>Actinomycetota</taxon>
        <taxon>Actinomycetes</taxon>
        <taxon>Catenulisporales</taxon>
        <taxon>Catenulisporaceae</taxon>
        <taxon>Catenulispora</taxon>
    </lineage>
</organism>
<feature type="transmembrane region" description="Helical" evidence="2">
    <location>
        <begin position="838"/>
        <end position="861"/>
    </location>
</feature>
<evidence type="ECO:0008006" key="5">
    <source>
        <dbReference type="Google" id="ProtNLM"/>
    </source>
</evidence>
<protein>
    <recommendedName>
        <fullName evidence="5">PBP domain-containing protein</fullName>
    </recommendedName>
</protein>
<dbReference type="SUPFAM" id="SSF53850">
    <property type="entry name" value="Periplasmic binding protein-like II"/>
    <property type="match status" value="1"/>
</dbReference>
<evidence type="ECO:0000313" key="3">
    <source>
        <dbReference type="EMBL" id="GAA1970706.1"/>
    </source>
</evidence>
<accession>A0ABN2RKM8</accession>
<dbReference type="EMBL" id="BAAAQM010000016">
    <property type="protein sequence ID" value="GAA1970706.1"/>
    <property type="molecule type" value="Genomic_DNA"/>
</dbReference>
<feature type="region of interest" description="Disordered" evidence="1">
    <location>
        <begin position="769"/>
        <end position="818"/>
    </location>
</feature>
<keyword evidence="2" id="KW-0472">Membrane</keyword>
<feature type="compositionally biased region" description="Low complexity" evidence="1">
    <location>
        <begin position="808"/>
        <end position="818"/>
    </location>
</feature>
<dbReference type="Proteomes" id="UP001499854">
    <property type="component" value="Unassembled WGS sequence"/>
</dbReference>
<comment type="caution">
    <text evidence="3">The sequence shown here is derived from an EMBL/GenBank/DDBJ whole genome shotgun (WGS) entry which is preliminary data.</text>
</comment>
<evidence type="ECO:0000256" key="1">
    <source>
        <dbReference type="SAM" id="MobiDB-lite"/>
    </source>
</evidence>
<evidence type="ECO:0000256" key="2">
    <source>
        <dbReference type="SAM" id="Phobius"/>
    </source>
</evidence>